<dbReference type="EMBL" id="KN832892">
    <property type="protein sequence ID" value="KIM93904.1"/>
    <property type="molecule type" value="Genomic_DNA"/>
</dbReference>
<evidence type="ECO:0000256" key="3">
    <source>
        <dbReference type="PIRSR" id="PIRSR000103-1"/>
    </source>
</evidence>
<dbReference type="SUPFAM" id="SSF51735">
    <property type="entry name" value="NAD(P)-binding Rossmann-fold domains"/>
    <property type="match status" value="1"/>
</dbReference>
<feature type="active site" evidence="3">
    <location>
        <position position="177"/>
    </location>
</feature>
<dbReference type="HOGENOM" id="CLU_035117_5_1_1"/>
<evidence type="ECO:0000313" key="5">
    <source>
        <dbReference type="EMBL" id="KIM93904.1"/>
    </source>
</evidence>
<dbReference type="Proteomes" id="UP000054321">
    <property type="component" value="Unassembled WGS sequence"/>
</dbReference>
<dbReference type="PANTHER" id="PTHR43580:SF8">
    <property type="entry name" value="6-PHOSPHOGLUCONATE DEHYDROGENASE NADP-BINDING DOMAIN-CONTAINING PROTEIN-RELATED"/>
    <property type="match status" value="1"/>
</dbReference>
<dbReference type="GO" id="GO:0016491">
    <property type="term" value="F:oxidoreductase activity"/>
    <property type="evidence" value="ECO:0007669"/>
    <property type="project" value="UniProtKB-KW"/>
</dbReference>
<dbReference type="InterPro" id="IPR015815">
    <property type="entry name" value="HIBADH-related"/>
</dbReference>
<dbReference type="OrthoDB" id="435038at2759"/>
<feature type="domain" description="6-phosphogluconate dehydrogenase NADP-binding" evidence="4">
    <location>
        <begin position="3"/>
        <end position="153"/>
    </location>
</feature>
<dbReference type="InterPro" id="IPR006115">
    <property type="entry name" value="6PGDH_NADP-bd"/>
</dbReference>
<gene>
    <name evidence="5" type="ORF">OIDMADRAFT_137101</name>
</gene>
<sequence>MSRISWIGLGSIGKPICRNLANYGPCQTPVTIWNRTHQIAVDLAAESEKTVAVGSIADAVRSGDIICLCLLDDAAVRDVVTTAIDDADLKGKLFVDFSCIHPDTAASESERLRNQGAEYLASPIFGGVPLAVDRQITLVLAGPLTAIEKFAPFTEGVICKNTIILADQAYQQASLLKLIGNFIRFSTIEVLCEASALSEKVGLAPETLLKFTEALIPGPATAQLKVLQSGDYYKLDKASESFHYHMAVKENAHLSDLAQKAGAKLRALDTITSHVDHLEQSRGPNASLLAIFGIIREECGLPFEN</sequence>
<dbReference type="InterPro" id="IPR036291">
    <property type="entry name" value="NAD(P)-bd_dom_sf"/>
</dbReference>
<dbReference type="InterPro" id="IPR013328">
    <property type="entry name" value="6PGD_dom2"/>
</dbReference>
<comment type="similarity">
    <text evidence="1">Belongs to the HIBADH-related family. NP60 subfamily.</text>
</comment>
<proteinExistence type="inferred from homology"/>
<protein>
    <recommendedName>
        <fullName evidence="4">6-phosphogluconate dehydrogenase NADP-binding domain-containing protein</fullName>
    </recommendedName>
</protein>
<dbReference type="STRING" id="913774.A0A0C3GRC9"/>
<evidence type="ECO:0000256" key="1">
    <source>
        <dbReference type="ARBA" id="ARBA00007598"/>
    </source>
</evidence>
<organism evidence="5 6">
    <name type="scientific">Oidiodendron maius (strain Zn)</name>
    <dbReference type="NCBI Taxonomy" id="913774"/>
    <lineage>
        <taxon>Eukaryota</taxon>
        <taxon>Fungi</taxon>
        <taxon>Dikarya</taxon>
        <taxon>Ascomycota</taxon>
        <taxon>Pezizomycotina</taxon>
        <taxon>Leotiomycetes</taxon>
        <taxon>Leotiomycetes incertae sedis</taxon>
        <taxon>Myxotrichaceae</taxon>
        <taxon>Oidiodendron</taxon>
    </lineage>
</organism>
<dbReference type="InterPro" id="IPR051265">
    <property type="entry name" value="HIBADH-related_NP60_sf"/>
</dbReference>
<reference evidence="6" key="2">
    <citation type="submission" date="2015-01" db="EMBL/GenBank/DDBJ databases">
        <title>Evolutionary Origins and Diversification of the Mycorrhizal Mutualists.</title>
        <authorList>
            <consortium name="DOE Joint Genome Institute"/>
            <consortium name="Mycorrhizal Genomics Consortium"/>
            <person name="Kohler A."/>
            <person name="Kuo A."/>
            <person name="Nagy L.G."/>
            <person name="Floudas D."/>
            <person name="Copeland A."/>
            <person name="Barry K.W."/>
            <person name="Cichocki N."/>
            <person name="Veneault-Fourrey C."/>
            <person name="LaButti K."/>
            <person name="Lindquist E.A."/>
            <person name="Lipzen A."/>
            <person name="Lundell T."/>
            <person name="Morin E."/>
            <person name="Murat C."/>
            <person name="Riley R."/>
            <person name="Ohm R."/>
            <person name="Sun H."/>
            <person name="Tunlid A."/>
            <person name="Henrissat B."/>
            <person name="Grigoriev I.V."/>
            <person name="Hibbett D.S."/>
            <person name="Martin F."/>
        </authorList>
    </citation>
    <scope>NUCLEOTIDE SEQUENCE [LARGE SCALE GENOMIC DNA]</scope>
    <source>
        <strain evidence="6">Zn</strain>
    </source>
</reference>
<dbReference type="Pfam" id="PF03446">
    <property type="entry name" value="NAD_binding_2"/>
    <property type="match status" value="1"/>
</dbReference>
<reference evidence="5 6" key="1">
    <citation type="submission" date="2014-04" db="EMBL/GenBank/DDBJ databases">
        <authorList>
            <consortium name="DOE Joint Genome Institute"/>
            <person name="Kuo A."/>
            <person name="Martino E."/>
            <person name="Perotto S."/>
            <person name="Kohler A."/>
            <person name="Nagy L.G."/>
            <person name="Floudas D."/>
            <person name="Copeland A."/>
            <person name="Barry K.W."/>
            <person name="Cichocki N."/>
            <person name="Veneault-Fourrey C."/>
            <person name="LaButti K."/>
            <person name="Lindquist E.A."/>
            <person name="Lipzen A."/>
            <person name="Lundell T."/>
            <person name="Morin E."/>
            <person name="Murat C."/>
            <person name="Sun H."/>
            <person name="Tunlid A."/>
            <person name="Henrissat B."/>
            <person name="Grigoriev I.V."/>
            <person name="Hibbett D.S."/>
            <person name="Martin F."/>
            <person name="Nordberg H.P."/>
            <person name="Cantor M.N."/>
            <person name="Hua S.X."/>
        </authorList>
    </citation>
    <scope>NUCLEOTIDE SEQUENCE [LARGE SCALE GENOMIC DNA]</scope>
    <source>
        <strain evidence="5 6">Zn</strain>
    </source>
</reference>
<dbReference type="AlphaFoldDB" id="A0A0C3GRC9"/>
<dbReference type="InParanoid" id="A0A0C3GRC9"/>
<dbReference type="GO" id="GO:0050661">
    <property type="term" value="F:NADP binding"/>
    <property type="evidence" value="ECO:0007669"/>
    <property type="project" value="InterPro"/>
</dbReference>
<dbReference type="Gene3D" id="3.40.50.720">
    <property type="entry name" value="NAD(P)-binding Rossmann-like Domain"/>
    <property type="match status" value="1"/>
</dbReference>
<dbReference type="InterPro" id="IPR008927">
    <property type="entry name" value="6-PGluconate_DH-like_C_sf"/>
</dbReference>
<dbReference type="PIRSF" id="PIRSF000103">
    <property type="entry name" value="HIBADH"/>
    <property type="match status" value="1"/>
</dbReference>
<keyword evidence="2" id="KW-0560">Oxidoreductase</keyword>
<dbReference type="PANTHER" id="PTHR43580">
    <property type="entry name" value="OXIDOREDUCTASE GLYR1-RELATED"/>
    <property type="match status" value="1"/>
</dbReference>
<keyword evidence="6" id="KW-1185">Reference proteome</keyword>
<evidence type="ECO:0000259" key="4">
    <source>
        <dbReference type="Pfam" id="PF03446"/>
    </source>
</evidence>
<accession>A0A0C3GRC9</accession>
<dbReference type="SUPFAM" id="SSF48179">
    <property type="entry name" value="6-phosphogluconate dehydrogenase C-terminal domain-like"/>
    <property type="match status" value="1"/>
</dbReference>
<evidence type="ECO:0000256" key="2">
    <source>
        <dbReference type="ARBA" id="ARBA00023002"/>
    </source>
</evidence>
<evidence type="ECO:0000313" key="6">
    <source>
        <dbReference type="Proteomes" id="UP000054321"/>
    </source>
</evidence>
<dbReference type="Gene3D" id="1.10.1040.10">
    <property type="entry name" value="N-(1-d-carboxylethyl)-l-norvaline Dehydrogenase, domain 2"/>
    <property type="match status" value="1"/>
</dbReference>
<name>A0A0C3GRC9_OIDMZ</name>